<evidence type="ECO:0000313" key="3">
    <source>
        <dbReference type="Proteomes" id="UP000002281"/>
    </source>
</evidence>
<name>F6QYB4_HORSE</name>
<proteinExistence type="predicted"/>
<dbReference type="ExpressionAtlas" id="F6QYB4">
    <property type="expression patterns" value="baseline"/>
</dbReference>
<dbReference type="PANTHER" id="PTHR31853:SF1">
    <property type="entry name" value="PSORIASIS SUSCEPTIBILITY 1 CANDIDATE GENE 2 PROTEIN"/>
    <property type="match status" value="1"/>
</dbReference>
<dbReference type="AlphaFoldDB" id="F6QYB4"/>
<accession>F6QYB4</accession>
<dbReference type="PANTHER" id="PTHR31853">
    <property type="entry name" value="PSORIASIS SUSCEPTIBILITY 1 CANDIDATE GENE 2 PROTEIN"/>
    <property type="match status" value="1"/>
</dbReference>
<dbReference type="InterPro" id="IPR029271">
    <property type="entry name" value="SPR1"/>
</dbReference>
<sequence>MPEVSLEWRPGVPFGVMGDGQDEVKVTTKKERASRAAETTPLPHTQRPERRRAPHHCLGAPQSLVTPGQGYPLSLRTLHLQALIVPGETCLHLESGLLSPPQLIPLNLPGLTTPGRQDPSLQKTPGRLPLRWTTDLRRSQTLTHPGKSTDNAIPQRRPGPPDRVHPSPSLPFSSPQFSLTPYSLPHSFSFILNPEGVIPNVF</sequence>
<dbReference type="Proteomes" id="UP000002281">
    <property type="component" value="Chromosome 20"/>
</dbReference>
<dbReference type="HOGENOM" id="CLU_1880263_0_0_1"/>
<dbReference type="Ensembl" id="ENSECAT00000022760.3">
    <property type="protein sequence ID" value="ENSECAP00000018823.3"/>
    <property type="gene ID" value="ENSECAG00000021420.4"/>
</dbReference>
<feature type="region of interest" description="Disordered" evidence="1">
    <location>
        <begin position="137"/>
        <end position="172"/>
    </location>
</feature>
<evidence type="ECO:0000313" key="2">
    <source>
        <dbReference type="Ensembl" id="ENSECAP00000018823.3"/>
    </source>
</evidence>
<protein>
    <submittedName>
        <fullName evidence="2">Uncharacterized protein</fullName>
    </submittedName>
</protein>
<reference evidence="2 3" key="1">
    <citation type="journal article" date="2009" name="Science">
        <title>Genome sequence, comparative analysis, and population genetics of the domestic horse.</title>
        <authorList>
            <consortium name="Broad Institute Genome Sequencing Platform"/>
            <consortium name="Broad Institute Whole Genome Assembly Team"/>
            <person name="Wade C.M."/>
            <person name="Giulotto E."/>
            <person name="Sigurdsson S."/>
            <person name="Zoli M."/>
            <person name="Gnerre S."/>
            <person name="Imsland F."/>
            <person name="Lear T.L."/>
            <person name="Adelson D.L."/>
            <person name="Bailey E."/>
            <person name="Bellone R.R."/>
            <person name="Bloecker H."/>
            <person name="Distl O."/>
            <person name="Edgar R.C."/>
            <person name="Garber M."/>
            <person name="Leeb T."/>
            <person name="Mauceli E."/>
            <person name="MacLeod J.N."/>
            <person name="Penedo M.C.T."/>
            <person name="Raison J.M."/>
            <person name="Sharpe T."/>
            <person name="Vogel J."/>
            <person name="Andersson L."/>
            <person name="Antczak D.F."/>
            <person name="Biagi T."/>
            <person name="Binns M.M."/>
            <person name="Chowdhary B.P."/>
            <person name="Coleman S.J."/>
            <person name="Della Valle G."/>
            <person name="Fryc S."/>
            <person name="Guerin G."/>
            <person name="Hasegawa T."/>
            <person name="Hill E.W."/>
            <person name="Jurka J."/>
            <person name="Kiialainen A."/>
            <person name="Lindgren G."/>
            <person name="Liu J."/>
            <person name="Magnani E."/>
            <person name="Mickelson J.R."/>
            <person name="Murray J."/>
            <person name="Nergadze S.G."/>
            <person name="Onofrio R."/>
            <person name="Pedroni S."/>
            <person name="Piras M.F."/>
            <person name="Raudsepp T."/>
            <person name="Rocchi M."/>
            <person name="Roeed K.H."/>
            <person name="Ryder O.A."/>
            <person name="Searle S."/>
            <person name="Skow L."/>
            <person name="Swinburne J.E."/>
            <person name="Syvaenen A.C."/>
            <person name="Tozaki T."/>
            <person name="Valberg S.J."/>
            <person name="Vaudin M."/>
            <person name="White J.R."/>
            <person name="Zody M.C."/>
            <person name="Lander E.S."/>
            <person name="Lindblad-Toh K."/>
        </authorList>
    </citation>
    <scope>NUCLEOTIDE SEQUENCE [LARGE SCALE GENOMIC DNA]</scope>
    <source>
        <strain evidence="2 3">Thoroughbred</strain>
    </source>
</reference>
<dbReference type="GeneTree" id="ENSGT00950000184936"/>
<feature type="compositionally biased region" description="Basic and acidic residues" evidence="1">
    <location>
        <begin position="22"/>
        <end position="35"/>
    </location>
</feature>
<reference evidence="2" key="2">
    <citation type="submission" date="2025-08" db="UniProtKB">
        <authorList>
            <consortium name="Ensembl"/>
        </authorList>
    </citation>
    <scope>IDENTIFICATION</scope>
    <source>
        <strain evidence="2">Thoroughbred</strain>
    </source>
</reference>
<organism evidence="2 3">
    <name type="scientific">Equus caballus</name>
    <name type="common">Horse</name>
    <dbReference type="NCBI Taxonomy" id="9796"/>
    <lineage>
        <taxon>Eukaryota</taxon>
        <taxon>Metazoa</taxon>
        <taxon>Chordata</taxon>
        <taxon>Craniata</taxon>
        <taxon>Vertebrata</taxon>
        <taxon>Euteleostomi</taxon>
        <taxon>Mammalia</taxon>
        <taxon>Eutheria</taxon>
        <taxon>Laurasiatheria</taxon>
        <taxon>Perissodactyla</taxon>
        <taxon>Equidae</taxon>
        <taxon>Equus</taxon>
    </lineage>
</organism>
<reference evidence="2" key="3">
    <citation type="submission" date="2025-09" db="UniProtKB">
        <authorList>
            <consortium name="Ensembl"/>
        </authorList>
    </citation>
    <scope>IDENTIFICATION</scope>
    <source>
        <strain evidence="2">Thoroughbred</strain>
    </source>
</reference>
<feature type="region of interest" description="Disordered" evidence="1">
    <location>
        <begin position="1"/>
        <end position="51"/>
    </location>
</feature>
<keyword evidence="3" id="KW-1185">Reference proteome</keyword>
<dbReference type="Bgee" id="ENSECAG00000021420">
    <property type="expression patterns" value="Expressed in zone of skin and 9 other cell types or tissues"/>
</dbReference>
<evidence type="ECO:0000256" key="1">
    <source>
        <dbReference type="SAM" id="MobiDB-lite"/>
    </source>
</evidence>
<feature type="compositionally biased region" description="Polar residues" evidence="1">
    <location>
        <begin position="139"/>
        <end position="152"/>
    </location>
</feature>